<name>A0AAJ0HTF1_9PEZI</name>
<evidence type="ECO:0000313" key="2">
    <source>
        <dbReference type="EMBL" id="KAK3362504.1"/>
    </source>
</evidence>
<gene>
    <name evidence="2" type="ORF">B0T25DRAFT_7757</name>
</gene>
<protein>
    <submittedName>
        <fullName evidence="2">Uncharacterized protein</fullName>
    </submittedName>
</protein>
<feature type="transmembrane region" description="Helical" evidence="1">
    <location>
        <begin position="323"/>
        <end position="353"/>
    </location>
</feature>
<reference evidence="2" key="1">
    <citation type="journal article" date="2023" name="Mol. Phylogenet. Evol.">
        <title>Genome-scale phylogeny and comparative genomics of the fungal order Sordariales.</title>
        <authorList>
            <person name="Hensen N."/>
            <person name="Bonometti L."/>
            <person name="Westerberg I."/>
            <person name="Brannstrom I.O."/>
            <person name="Guillou S."/>
            <person name="Cros-Aarteil S."/>
            <person name="Calhoun S."/>
            <person name="Haridas S."/>
            <person name="Kuo A."/>
            <person name="Mondo S."/>
            <person name="Pangilinan J."/>
            <person name="Riley R."/>
            <person name="LaButti K."/>
            <person name="Andreopoulos B."/>
            <person name="Lipzen A."/>
            <person name="Chen C."/>
            <person name="Yan M."/>
            <person name="Daum C."/>
            <person name="Ng V."/>
            <person name="Clum A."/>
            <person name="Steindorff A."/>
            <person name="Ohm R.A."/>
            <person name="Martin F."/>
            <person name="Silar P."/>
            <person name="Natvig D.O."/>
            <person name="Lalanne C."/>
            <person name="Gautier V."/>
            <person name="Ament-Velasquez S.L."/>
            <person name="Kruys A."/>
            <person name="Hutchinson M.I."/>
            <person name="Powell A.J."/>
            <person name="Barry K."/>
            <person name="Miller A.N."/>
            <person name="Grigoriev I.V."/>
            <person name="Debuchy R."/>
            <person name="Gladieux P."/>
            <person name="Hiltunen Thoren M."/>
            <person name="Johannesson H."/>
        </authorList>
    </citation>
    <scope>NUCLEOTIDE SEQUENCE</scope>
    <source>
        <strain evidence="2">CBS 955.72</strain>
    </source>
</reference>
<keyword evidence="1" id="KW-0472">Membrane</keyword>
<sequence length="378" mass="42890">MEETPPRASLPDTPVAAKSVPIGAFPGLSKELDNDLQVITVDIEKNGPIGPASRKLLCAKASSPRGFLPGQPRIRLPAAASQDEGFGRENDLSSYLRESHLTEYLDDLLPFMRYIFVQTPSYKHIMPLHHQKSHAREVIVDENPGLHLVWYYERIFIKPIPAYFYSQAFWNYLQHADDEVFQASIGFMRSYYYLIQYQIDFNQGCSIGLIPKKPDGAYPTYEEFSDFILPFTRVDDFHVNRRFRYGELRLSRINRTALLFRFRLAYFHIFPQWGSFLAHILAPLITVFAVFSVVLNSMQVGLAALDMGPVENAGWPSFISISLYFPIAIIILIALVITLALGGLCIMGVKDLIHGNNVRRRKKKGGSVDDGKSHGMVW</sequence>
<evidence type="ECO:0000256" key="1">
    <source>
        <dbReference type="SAM" id="Phobius"/>
    </source>
</evidence>
<feature type="transmembrane region" description="Helical" evidence="1">
    <location>
        <begin position="276"/>
        <end position="303"/>
    </location>
</feature>
<keyword evidence="1" id="KW-0812">Transmembrane</keyword>
<dbReference type="EMBL" id="JAUIQD010000001">
    <property type="protein sequence ID" value="KAK3362504.1"/>
    <property type="molecule type" value="Genomic_DNA"/>
</dbReference>
<keyword evidence="3" id="KW-1185">Reference proteome</keyword>
<comment type="caution">
    <text evidence="2">The sequence shown here is derived from an EMBL/GenBank/DDBJ whole genome shotgun (WGS) entry which is preliminary data.</text>
</comment>
<keyword evidence="1" id="KW-1133">Transmembrane helix</keyword>
<organism evidence="2 3">
    <name type="scientific">Lasiosphaeria hispida</name>
    <dbReference type="NCBI Taxonomy" id="260671"/>
    <lineage>
        <taxon>Eukaryota</taxon>
        <taxon>Fungi</taxon>
        <taxon>Dikarya</taxon>
        <taxon>Ascomycota</taxon>
        <taxon>Pezizomycotina</taxon>
        <taxon>Sordariomycetes</taxon>
        <taxon>Sordariomycetidae</taxon>
        <taxon>Sordariales</taxon>
        <taxon>Lasiosphaeriaceae</taxon>
        <taxon>Lasiosphaeria</taxon>
    </lineage>
</organism>
<dbReference type="Pfam" id="PF20246">
    <property type="entry name" value="DUF6601"/>
    <property type="match status" value="1"/>
</dbReference>
<dbReference type="PANTHER" id="PTHR34414:SF1">
    <property type="entry name" value="SUBTILISIN-LIKE SERINE PROTEASE"/>
    <property type="match status" value="1"/>
</dbReference>
<dbReference type="InterPro" id="IPR046536">
    <property type="entry name" value="DUF6601"/>
</dbReference>
<dbReference type="PANTHER" id="PTHR34414">
    <property type="entry name" value="HET DOMAIN-CONTAINING PROTEIN-RELATED"/>
    <property type="match status" value="1"/>
</dbReference>
<accession>A0AAJ0HTF1</accession>
<dbReference type="AlphaFoldDB" id="A0AAJ0HTF1"/>
<proteinExistence type="predicted"/>
<dbReference type="Proteomes" id="UP001275084">
    <property type="component" value="Unassembled WGS sequence"/>
</dbReference>
<evidence type="ECO:0000313" key="3">
    <source>
        <dbReference type="Proteomes" id="UP001275084"/>
    </source>
</evidence>
<reference evidence="2" key="2">
    <citation type="submission" date="2023-06" db="EMBL/GenBank/DDBJ databases">
        <authorList>
            <consortium name="Lawrence Berkeley National Laboratory"/>
            <person name="Haridas S."/>
            <person name="Hensen N."/>
            <person name="Bonometti L."/>
            <person name="Westerberg I."/>
            <person name="Brannstrom I.O."/>
            <person name="Guillou S."/>
            <person name="Cros-Aarteil S."/>
            <person name="Calhoun S."/>
            <person name="Kuo A."/>
            <person name="Mondo S."/>
            <person name="Pangilinan J."/>
            <person name="Riley R."/>
            <person name="Labutti K."/>
            <person name="Andreopoulos B."/>
            <person name="Lipzen A."/>
            <person name="Chen C."/>
            <person name="Yanf M."/>
            <person name="Daum C."/>
            <person name="Ng V."/>
            <person name="Clum A."/>
            <person name="Steindorff A."/>
            <person name="Ohm R."/>
            <person name="Martin F."/>
            <person name="Silar P."/>
            <person name="Natvig D."/>
            <person name="Lalanne C."/>
            <person name="Gautier V."/>
            <person name="Ament-Velasquez S.L."/>
            <person name="Kruys A."/>
            <person name="Hutchinson M.I."/>
            <person name="Powell A.J."/>
            <person name="Barry K."/>
            <person name="Miller A.N."/>
            <person name="Grigoriev I.V."/>
            <person name="Debuchy R."/>
            <person name="Gladieux P."/>
            <person name="Thoren M.H."/>
            <person name="Johannesson H."/>
        </authorList>
    </citation>
    <scope>NUCLEOTIDE SEQUENCE</scope>
    <source>
        <strain evidence="2">CBS 955.72</strain>
    </source>
</reference>